<protein>
    <submittedName>
        <fullName evidence="1">Uncharacterized protein</fullName>
    </submittedName>
</protein>
<reference evidence="1 2" key="1">
    <citation type="journal article" date="2018" name="BMC Genomics">
        <title>Comparative genome analyses reveal sequence features reflecting distinct modes of host-adaptation between dicot and monocot powdery mildew.</title>
        <authorList>
            <person name="Wu Y."/>
            <person name="Ma X."/>
            <person name="Pan Z."/>
            <person name="Kale S.D."/>
            <person name="Song Y."/>
            <person name="King H."/>
            <person name="Zhang Q."/>
            <person name="Presley C."/>
            <person name="Deng X."/>
            <person name="Wei C.I."/>
            <person name="Xiao S."/>
        </authorList>
    </citation>
    <scope>NUCLEOTIDE SEQUENCE [LARGE SCALE GENOMIC DNA]</scope>
    <source>
        <strain evidence="1">UMSG3</strain>
    </source>
</reference>
<dbReference type="EMBL" id="MCBQ01002037">
    <property type="protein sequence ID" value="RKF82840.1"/>
    <property type="molecule type" value="Genomic_DNA"/>
</dbReference>
<organism evidence="1 2">
    <name type="scientific">Golovinomyces cichoracearum</name>
    <dbReference type="NCBI Taxonomy" id="62708"/>
    <lineage>
        <taxon>Eukaryota</taxon>
        <taxon>Fungi</taxon>
        <taxon>Dikarya</taxon>
        <taxon>Ascomycota</taxon>
        <taxon>Pezizomycotina</taxon>
        <taxon>Leotiomycetes</taxon>
        <taxon>Erysiphales</taxon>
        <taxon>Erysiphaceae</taxon>
        <taxon>Golovinomyces</taxon>
    </lineage>
</organism>
<accession>A0A420J7S0</accession>
<gene>
    <name evidence="1" type="ORF">GcM3_020031</name>
</gene>
<keyword evidence="2" id="KW-1185">Reference proteome</keyword>
<dbReference type="AlphaFoldDB" id="A0A420J7S0"/>
<evidence type="ECO:0000313" key="2">
    <source>
        <dbReference type="Proteomes" id="UP000283383"/>
    </source>
</evidence>
<dbReference type="Proteomes" id="UP000283383">
    <property type="component" value="Unassembled WGS sequence"/>
</dbReference>
<name>A0A420J7S0_9PEZI</name>
<sequence length="282" mass="31934">MRCLYILHFLAVSRENSHLVSSSNVAQIEKVHPAFIYYNKIEAISYVGKEITRSELKSSVGELARGLKAEIKWDGNDPSKLCVEDSSFRKIIQRVGKMSLIFGKKKSDKFSFTSGLATCISKLKSRNQKLAHFSSASEIATPTRCSRSQLVWLVRTSKATAKGKHACLFVQGKRFGIEVDFDVPIKARTDGITTKYIKKFKNDENRVLVYTMTKVVEYEKHENGIYYPALDRERTNSNIQGGVRKSVYNEFSFDVLEDMDNDVELGCVYGRTSSRRSPISPV</sequence>
<evidence type="ECO:0000313" key="1">
    <source>
        <dbReference type="EMBL" id="RKF82840.1"/>
    </source>
</evidence>
<proteinExistence type="predicted"/>
<comment type="caution">
    <text evidence="1">The sequence shown here is derived from an EMBL/GenBank/DDBJ whole genome shotgun (WGS) entry which is preliminary data.</text>
</comment>